<feature type="compositionally biased region" description="Low complexity" evidence="1">
    <location>
        <begin position="39"/>
        <end position="53"/>
    </location>
</feature>
<dbReference type="AlphaFoldDB" id="A0AAD2CD12"/>
<name>A0AAD2CD12_9STRA</name>
<dbReference type="Proteomes" id="UP001295423">
    <property type="component" value="Unassembled WGS sequence"/>
</dbReference>
<feature type="region of interest" description="Disordered" evidence="1">
    <location>
        <begin position="37"/>
        <end position="65"/>
    </location>
</feature>
<keyword evidence="2" id="KW-0812">Transmembrane</keyword>
<evidence type="ECO:0000256" key="1">
    <source>
        <dbReference type="SAM" id="MobiDB-lite"/>
    </source>
</evidence>
<keyword evidence="2" id="KW-0472">Membrane</keyword>
<keyword evidence="2" id="KW-1133">Transmembrane helix</keyword>
<accession>A0AAD2CD12</accession>
<organism evidence="3 4">
    <name type="scientific">Cylindrotheca closterium</name>
    <dbReference type="NCBI Taxonomy" id="2856"/>
    <lineage>
        <taxon>Eukaryota</taxon>
        <taxon>Sar</taxon>
        <taxon>Stramenopiles</taxon>
        <taxon>Ochrophyta</taxon>
        <taxon>Bacillariophyta</taxon>
        <taxon>Bacillariophyceae</taxon>
        <taxon>Bacillariophycidae</taxon>
        <taxon>Bacillariales</taxon>
        <taxon>Bacillariaceae</taxon>
        <taxon>Cylindrotheca</taxon>
    </lineage>
</organism>
<sequence>MFRKSLVVLSKNKPRTIVRDPRKKRLPAEVSHHRALTAQQQQEQQQQIQERQQMAFEPSRQNQQSIGSTMGSYALAGFGMSIGFALVGALFGGF</sequence>
<dbReference type="EMBL" id="CAKOGP040000001">
    <property type="protein sequence ID" value="CAJ1907640.1"/>
    <property type="molecule type" value="Genomic_DNA"/>
</dbReference>
<protein>
    <submittedName>
        <fullName evidence="3">Uncharacterized protein</fullName>
    </submittedName>
</protein>
<comment type="caution">
    <text evidence="3">The sequence shown here is derived from an EMBL/GenBank/DDBJ whole genome shotgun (WGS) entry which is preliminary data.</text>
</comment>
<evidence type="ECO:0000313" key="3">
    <source>
        <dbReference type="EMBL" id="CAJ1907640.1"/>
    </source>
</evidence>
<keyword evidence="4" id="KW-1185">Reference proteome</keyword>
<feature type="transmembrane region" description="Helical" evidence="2">
    <location>
        <begin position="70"/>
        <end position="91"/>
    </location>
</feature>
<reference evidence="3" key="1">
    <citation type="submission" date="2023-08" db="EMBL/GenBank/DDBJ databases">
        <authorList>
            <person name="Audoor S."/>
            <person name="Bilcke G."/>
        </authorList>
    </citation>
    <scope>NUCLEOTIDE SEQUENCE</scope>
</reference>
<gene>
    <name evidence="3" type="ORF">CYCCA115_LOCUS492</name>
</gene>
<proteinExistence type="predicted"/>
<evidence type="ECO:0000256" key="2">
    <source>
        <dbReference type="SAM" id="Phobius"/>
    </source>
</evidence>
<evidence type="ECO:0000313" key="4">
    <source>
        <dbReference type="Proteomes" id="UP001295423"/>
    </source>
</evidence>